<dbReference type="AlphaFoldDB" id="A0A248TJ62"/>
<dbReference type="PROSITE" id="PS51257">
    <property type="entry name" value="PROKAR_LIPOPROTEIN"/>
    <property type="match status" value="1"/>
</dbReference>
<dbReference type="Proteomes" id="UP000215137">
    <property type="component" value="Chromosome"/>
</dbReference>
<reference evidence="2 3" key="1">
    <citation type="submission" date="2017-08" db="EMBL/GenBank/DDBJ databases">
        <title>Complete Genome Sequence of Bacillus kochii Oregon-R-modENCODE STRAIN BDGP4, isolated from Drosophila melanogaster gut.</title>
        <authorList>
            <person name="Wan K.H."/>
            <person name="Yu C."/>
            <person name="Park S."/>
            <person name="Hammonds A.S."/>
            <person name="Booth B.W."/>
            <person name="Celniker S.E."/>
        </authorList>
    </citation>
    <scope>NUCLEOTIDE SEQUENCE [LARGE SCALE GENOMIC DNA]</scope>
    <source>
        <strain evidence="2 3">BDGP4</strain>
    </source>
</reference>
<proteinExistence type="predicted"/>
<evidence type="ECO:0000313" key="3">
    <source>
        <dbReference type="Proteomes" id="UP000215137"/>
    </source>
</evidence>
<protein>
    <recommendedName>
        <fullName evidence="1">DUF4825 domain-containing protein</fullName>
    </recommendedName>
</protein>
<dbReference type="InterPro" id="IPR032250">
    <property type="entry name" value="DUF4825"/>
</dbReference>
<evidence type="ECO:0000313" key="2">
    <source>
        <dbReference type="EMBL" id="ASV68201.1"/>
    </source>
</evidence>
<dbReference type="Pfam" id="PF16107">
    <property type="entry name" value="DUF4825"/>
    <property type="match status" value="1"/>
</dbReference>
<dbReference type="EMBL" id="CP022983">
    <property type="protein sequence ID" value="ASV68201.1"/>
    <property type="molecule type" value="Genomic_DNA"/>
</dbReference>
<sequence>MLSRKNFFILLLPFFLLFGCQGAEEEELFRYKGAYIGDNSAVGNILNETADSIDYFELKTEQEPYGLEVFYHEVNDGEALMKKQATVLFSLVRNVEWISFHVNGSETKVTRDEVNNWYEKDIAGVGSQKELEQLINSWN</sequence>
<keyword evidence="3" id="KW-1185">Reference proteome</keyword>
<organism evidence="2 3">
    <name type="scientific">Cytobacillus kochii</name>
    <dbReference type="NCBI Taxonomy" id="859143"/>
    <lineage>
        <taxon>Bacteria</taxon>
        <taxon>Bacillati</taxon>
        <taxon>Bacillota</taxon>
        <taxon>Bacilli</taxon>
        <taxon>Bacillales</taxon>
        <taxon>Bacillaceae</taxon>
        <taxon>Cytobacillus</taxon>
    </lineage>
</organism>
<feature type="domain" description="DUF4825" evidence="1">
    <location>
        <begin position="28"/>
        <end position="105"/>
    </location>
</feature>
<dbReference type="RefSeq" id="WP_095371771.1">
    <property type="nucleotide sequence ID" value="NZ_CP022983.1"/>
</dbReference>
<gene>
    <name evidence="2" type="ORF">CKF48_13235</name>
</gene>
<dbReference type="KEGG" id="bko:CKF48_13235"/>
<name>A0A248TJ62_9BACI</name>
<evidence type="ECO:0000259" key="1">
    <source>
        <dbReference type="Pfam" id="PF16107"/>
    </source>
</evidence>
<accession>A0A248TJ62</accession>
<dbReference type="OrthoDB" id="2352542at2"/>